<feature type="domain" description="Orc1-like AAA ATPase" evidence="6">
    <location>
        <begin position="10"/>
        <end position="147"/>
    </location>
</feature>
<dbReference type="Pfam" id="PF25520">
    <property type="entry name" value="AAA_lid_TANC1"/>
    <property type="match status" value="1"/>
</dbReference>
<dbReference type="PROSITE" id="PS50088">
    <property type="entry name" value="ANK_REPEAT"/>
    <property type="match status" value="15"/>
</dbReference>
<feature type="repeat" description="ANK" evidence="4">
    <location>
        <begin position="534"/>
        <end position="566"/>
    </location>
</feature>
<feature type="compositionally biased region" description="Polar residues" evidence="5">
    <location>
        <begin position="1089"/>
        <end position="1105"/>
    </location>
</feature>
<feature type="repeat" description="ANK" evidence="4">
    <location>
        <begin position="737"/>
        <end position="769"/>
    </location>
</feature>
<gene>
    <name evidence="10 11" type="primary">LOC100490565</name>
</gene>
<feature type="repeat" description="ANK" evidence="4">
    <location>
        <begin position="633"/>
        <end position="665"/>
    </location>
</feature>
<sequence>MTPSKLRGRPFYCREWALQRLQHCLEGLGGTRTPGILITGAPGAGKTALCAEILWPSSEAGCCSRLSSRVLAYHFCQAHTHASLCPHQFIQSLAQQLRESPLISGYNADTEACQGDLDEAFKRLLLLPLLALPAPTQNLFLLVDSLDETCSCCQSEGFPSETNCSIAELLANHHELLPPWLLLVCSARRQNKAVSRMFTGFRRLCLDDLRKAHIVRDVQQYILCRLDREEALRQHLTLDTAEMLNQLHIKSNGCFLYLERVLDGVAEGSILLREIRHIPGTLNGLYLWLCQRLFSGKQFYQAQALLNVLLASPRPLSASELRGAAWTKQMQNWSERDFEKSLESISGLLRSVDEPQGSQVLFHHSFSEWLLDVKYCTQKYLCNVSEGHSMLAMTLSTRAQYLQPNEVHQLARHLLLCDLRGLEPSHLALWLLWTGVPVSDCLVSDIPLELDVLQLLLLAGAHLDGSCDLLDSDVLRKTLEKGASVELLLENGAGLHQRDRNGRTLLAAAAHAGNLEAVKLMLSMGADLETTDEDGQTPLGLAAHQGHLAIVQLLLSHGAQPDHPDNRGWTPLRSAAWGGHTEIVEALLSAGAQPDVCGSDGRTALRAAAWGGHEGAVKALLKAGAQADHADPEGRTPLMAASYMGHRPVAKLFLDAGVDVNRSDSEGRTALAVACLCIPAGRGYPELISLLLEHRADTELPDGDGMTPLLVAAYEGQAEVAELLLEAGADPDRAGRGRMTPLLAAALGGHAETVRVLLLWGAATDATDTEGRSALGMAASAARGEEAVRVLLERGLDENHRDQLGWAPLHWAACEGRRNSCRALVDGGAKVSARDREGCTPLHLAAQEGHTSSAELLINRGAPIDQRDADGRTALCLAALGDHRGPVELLLRKGADPNVKDSKGVPLLQLLVLQGQMAMVELLVEQGADIEGQDPEQRTALHAACWQGNWEMAQLLLVKGKAQPNAPDKDRRTPLHCATWRGHPSIARLLLQHKAFPDAQCSQGATPLCIAAQEGHEDLARVLLEEGKAYAQHADNYGRTPVRVAAKGGHLAIVHLLVSHGAPPYQGPMGQAPEKRTPEKKPMCRQEDSWSTLSPVSTGSCSMENSLKSSQGSILTSSTYHSQATVPMDSLTFTQQVQQHSLPRSRSRQAIALTGMINYPVPQGASGSHLARPSAMLHQTSSSFQDLGAWEGVGGHNQFSCPSEYELKRNCILTNPKYGSPKYPHAKTGDSGFSLERNGHNVSSPGGTRVHMFSQHQTGSSGYSSRGTVSPGEVREAGDPLRSALKCGVPVYPPRDEVSLYPTKKAANPVSSPKKMGNPRKGGEAVLSHKIIPEPTHSPRKVTEPTHSPRKVTEPTHSPRKVTEPTHSPRKVTEPTHSPRKVTEPTHSPWKVTEPSHSPRKVTEPTHSPWKVTEPPHSPRKVTEPTHSPWKVTEPPHSPWKVTEPPHSPRKVTEPSHSPRKVTEPSHSPWKVTEPPYSPWKVTEPPYSPWKVTEPPYSPWKVTEPKHSTPNVPQPKRMLEPDHYSKKIPESINSFQTVGEPMDSPRKSGEPHYSPRKMTEPIHSPRRTGHVVYSPRDPSCSPTKTTDTRMSPLSPPTDTPGSPVISITTMDPQLHLKQAIKLQFEGRTCGFNYRKETPL</sequence>
<evidence type="ECO:0000256" key="2">
    <source>
        <dbReference type="ARBA" id="ARBA00022737"/>
    </source>
</evidence>
<dbReference type="KEGG" id="xtr:100490565"/>
<protein>
    <submittedName>
        <fullName evidence="10">Ankyrin repeat domain-containing protein 50-like isoform X1</fullName>
    </submittedName>
</protein>
<evidence type="ECO:0000256" key="1">
    <source>
        <dbReference type="ARBA" id="ARBA00022553"/>
    </source>
</evidence>
<evidence type="ECO:0000313" key="10">
    <source>
        <dbReference type="RefSeq" id="XP_031753290.1"/>
    </source>
</evidence>
<evidence type="ECO:0000259" key="6">
    <source>
        <dbReference type="Pfam" id="PF13191"/>
    </source>
</evidence>
<dbReference type="GeneID" id="100490565"/>
<dbReference type="PANTHER" id="PTHR24123">
    <property type="entry name" value="ANKYRIN REPEAT-CONTAINING"/>
    <property type="match status" value="1"/>
</dbReference>
<evidence type="ECO:0000256" key="5">
    <source>
        <dbReference type="SAM" id="MobiDB-lite"/>
    </source>
</evidence>
<dbReference type="InterPro" id="IPR051165">
    <property type="entry name" value="Multifunctional_ANK_Repeat"/>
</dbReference>
<evidence type="ECO:0000313" key="9">
    <source>
        <dbReference type="Proteomes" id="UP000008143"/>
    </source>
</evidence>
<feature type="region of interest" description="Disordered" evidence="5">
    <location>
        <begin position="1254"/>
        <end position="1279"/>
    </location>
</feature>
<feature type="domain" description="TANC1/2-like AAA+ ATPase lid" evidence="7">
    <location>
        <begin position="207"/>
        <end position="291"/>
    </location>
</feature>
<feature type="region of interest" description="Disordered" evidence="5">
    <location>
        <begin position="1497"/>
        <end position="1519"/>
    </location>
</feature>
<dbReference type="SUPFAM" id="SSF52540">
    <property type="entry name" value="P-loop containing nucleoside triphosphate hydrolases"/>
    <property type="match status" value="1"/>
</dbReference>
<dbReference type="SUPFAM" id="SSF48403">
    <property type="entry name" value="Ankyrin repeat"/>
    <property type="match status" value="2"/>
</dbReference>
<dbReference type="Pfam" id="PF00023">
    <property type="entry name" value="Ank"/>
    <property type="match status" value="2"/>
</dbReference>
<feature type="repeat" description="ANK" evidence="4">
    <location>
        <begin position="837"/>
        <end position="869"/>
    </location>
</feature>
<dbReference type="Gene3D" id="3.40.50.300">
    <property type="entry name" value="P-loop containing nucleotide triphosphate hydrolases"/>
    <property type="match status" value="1"/>
</dbReference>
<organism evidence="9 10">
    <name type="scientific">Xenopus tropicalis</name>
    <name type="common">Western clawed frog</name>
    <name type="synonym">Silurana tropicalis</name>
    <dbReference type="NCBI Taxonomy" id="8364"/>
    <lineage>
        <taxon>Eukaryota</taxon>
        <taxon>Metazoa</taxon>
        <taxon>Chordata</taxon>
        <taxon>Craniata</taxon>
        <taxon>Vertebrata</taxon>
        <taxon>Euteleostomi</taxon>
        <taxon>Amphibia</taxon>
        <taxon>Batrachia</taxon>
        <taxon>Anura</taxon>
        <taxon>Pipoidea</taxon>
        <taxon>Pipidae</taxon>
        <taxon>Xenopodinae</taxon>
        <taxon>Xenopus</taxon>
        <taxon>Silurana</taxon>
    </lineage>
</organism>
<feature type="region of interest" description="Disordered" evidence="5">
    <location>
        <begin position="1303"/>
        <end position="1478"/>
    </location>
</feature>
<feature type="region of interest" description="Disordered" evidence="5">
    <location>
        <begin position="1534"/>
        <end position="1607"/>
    </location>
</feature>
<keyword evidence="1" id="KW-0597">Phosphoprotein</keyword>
<dbReference type="AGR" id="Xenbase:XB-GENE-29080231"/>
<dbReference type="RefSeq" id="XP_031753290.1">
    <property type="nucleotide sequence ID" value="XM_031897430.1"/>
</dbReference>
<feature type="repeat" description="ANK" evidence="4">
    <location>
        <begin position="870"/>
        <end position="902"/>
    </location>
</feature>
<name>A0A8J1J8E0_XENTR</name>
<feature type="compositionally biased region" description="Basic and acidic residues" evidence="5">
    <location>
        <begin position="1073"/>
        <end position="1088"/>
    </location>
</feature>
<feature type="repeat" description="ANK" evidence="4">
    <location>
        <begin position="600"/>
        <end position="632"/>
    </location>
</feature>
<dbReference type="PANTHER" id="PTHR24123:SF65">
    <property type="entry name" value="ANKYRIN REPEAT DOMAIN-CONTAINING PROTEIN 50"/>
    <property type="match status" value="1"/>
</dbReference>
<feature type="compositionally biased region" description="Polar residues" evidence="5">
    <location>
        <begin position="1254"/>
        <end position="1268"/>
    </location>
</feature>
<keyword evidence="9" id="KW-1185">Reference proteome</keyword>
<dbReference type="Proteomes" id="UP000008143">
    <property type="component" value="Chromosome 2"/>
</dbReference>
<feature type="repeat" description="ANK" evidence="4">
    <location>
        <begin position="567"/>
        <end position="599"/>
    </location>
</feature>
<feature type="repeat" description="ANK" evidence="4">
    <location>
        <begin position="1003"/>
        <end position="1027"/>
    </location>
</feature>
<dbReference type="Pfam" id="PF13637">
    <property type="entry name" value="Ank_4"/>
    <property type="match status" value="1"/>
</dbReference>
<feature type="repeat" description="ANK" evidence="4">
    <location>
        <begin position="1037"/>
        <end position="1062"/>
    </location>
</feature>
<evidence type="ECO:0000256" key="3">
    <source>
        <dbReference type="ARBA" id="ARBA00023043"/>
    </source>
</evidence>
<dbReference type="InterPro" id="IPR002110">
    <property type="entry name" value="Ankyrin_rpt"/>
</dbReference>
<feature type="repeat" description="ANK" evidence="4">
    <location>
        <begin position="804"/>
        <end position="836"/>
    </location>
</feature>
<evidence type="ECO:0000313" key="11">
    <source>
        <dbReference type="Xenbase" id="XB-GENE-29080231"/>
    </source>
</evidence>
<dbReference type="Pfam" id="PF13191">
    <property type="entry name" value="AAA_16"/>
    <property type="match status" value="1"/>
</dbReference>
<dbReference type="InterPro" id="IPR058056">
    <property type="entry name" value="WH_TANC1/2"/>
</dbReference>
<feature type="repeat" description="ANK" evidence="4">
    <location>
        <begin position="501"/>
        <end position="533"/>
    </location>
</feature>
<dbReference type="OrthoDB" id="427518at2759"/>
<dbReference type="PROSITE" id="PS50297">
    <property type="entry name" value="ANK_REP_REGION"/>
    <property type="match status" value="14"/>
</dbReference>
<dbReference type="InterPro" id="IPR036770">
    <property type="entry name" value="Ankyrin_rpt-contain_sf"/>
</dbReference>
<evidence type="ECO:0000256" key="4">
    <source>
        <dbReference type="PROSITE-ProRule" id="PRU00023"/>
    </source>
</evidence>
<reference evidence="10" key="1">
    <citation type="submission" date="2025-08" db="UniProtKB">
        <authorList>
            <consortium name="RefSeq"/>
        </authorList>
    </citation>
    <scope>IDENTIFICATION</scope>
    <source>
        <strain evidence="10">Nigerian</strain>
        <tissue evidence="10">Liver and blood</tissue>
    </source>
</reference>
<dbReference type="PRINTS" id="PR01415">
    <property type="entry name" value="ANKYRIN"/>
</dbReference>
<proteinExistence type="predicted"/>
<accession>A0A8J1J8E0</accession>
<evidence type="ECO:0000259" key="7">
    <source>
        <dbReference type="Pfam" id="PF25520"/>
    </source>
</evidence>
<keyword evidence="3 4" id="KW-0040">ANK repeat</keyword>
<feature type="repeat" description="ANK" evidence="4">
    <location>
        <begin position="770"/>
        <end position="803"/>
    </location>
</feature>
<dbReference type="Xenbase" id="XB-GENE-29080231">
    <property type="gene designation" value="LOC100490565"/>
</dbReference>
<feature type="domain" description="TANC1/2-like winged helix" evidence="8">
    <location>
        <begin position="292"/>
        <end position="415"/>
    </location>
</feature>
<feature type="repeat" description="ANK" evidence="4">
    <location>
        <begin position="704"/>
        <end position="736"/>
    </location>
</feature>
<feature type="repeat" description="ANK" evidence="4">
    <location>
        <begin position="903"/>
        <end position="935"/>
    </location>
</feature>
<evidence type="ECO:0000259" key="8">
    <source>
        <dbReference type="Pfam" id="PF25521"/>
    </source>
</evidence>
<dbReference type="Gene3D" id="1.25.40.20">
    <property type="entry name" value="Ankyrin repeat-containing domain"/>
    <property type="match status" value="6"/>
</dbReference>
<dbReference type="SMART" id="SM00248">
    <property type="entry name" value="ANK"/>
    <property type="match status" value="17"/>
</dbReference>
<dbReference type="Pfam" id="PF12796">
    <property type="entry name" value="Ank_2"/>
    <property type="match status" value="4"/>
</dbReference>
<feature type="compositionally biased region" description="Polar residues" evidence="5">
    <location>
        <begin position="1580"/>
        <end position="1591"/>
    </location>
</feature>
<dbReference type="InterPro" id="IPR027417">
    <property type="entry name" value="P-loop_NTPase"/>
</dbReference>
<feature type="region of interest" description="Disordered" evidence="5">
    <location>
        <begin position="1064"/>
        <end position="1105"/>
    </location>
</feature>
<dbReference type="OMA" id="CTEILWP"/>
<dbReference type="InterPro" id="IPR058018">
    <property type="entry name" value="AAA_lid_TANC1/2"/>
</dbReference>
<keyword evidence="2" id="KW-0677">Repeat</keyword>
<dbReference type="InterPro" id="IPR041664">
    <property type="entry name" value="AAA_16"/>
</dbReference>
<dbReference type="Pfam" id="PF25521">
    <property type="entry name" value="WHD_TANC1"/>
    <property type="match status" value="1"/>
</dbReference>
<feature type="repeat" description="ANK" evidence="4">
    <location>
        <begin position="970"/>
        <end position="1002"/>
    </location>
</feature>